<protein>
    <submittedName>
        <fullName evidence="3">Thioredoxin</fullName>
    </submittedName>
</protein>
<proteinExistence type="predicted"/>
<feature type="domain" description="Thioredoxin" evidence="2">
    <location>
        <begin position="34"/>
        <end position="157"/>
    </location>
</feature>
<dbReference type="Gene3D" id="3.40.30.10">
    <property type="entry name" value="Glutaredoxin"/>
    <property type="match status" value="1"/>
</dbReference>
<accession>A0A494Z040</accession>
<comment type="caution">
    <text evidence="3">The sequence shown here is derived from an EMBL/GenBank/DDBJ whole genome shotgun (WGS) entry which is preliminary data.</text>
</comment>
<dbReference type="RefSeq" id="WP_121214941.1">
    <property type="nucleotide sequence ID" value="NZ_RBZN01000028.1"/>
</dbReference>
<dbReference type="InterPro" id="IPR013766">
    <property type="entry name" value="Thioredoxin_domain"/>
</dbReference>
<keyword evidence="1" id="KW-0472">Membrane</keyword>
<dbReference type="SUPFAM" id="SSF52833">
    <property type="entry name" value="Thioredoxin-like"/>
    <property type="match status" value="1"/>
</dbReference>
<sequence length="157" mass="17708">MKKLGIIGAVVVVLFIAVILLTNLSNKDKLANNPYDTDNLRQSTIDLLDDENYQNIILPDALEDKIASGEPVVAYMFSPECPHCKKMTPSLMPIADEFGVQIDQLNILEYEQGWDDYNVEATPTLIYFNEGKEVNRIVGDYSNDTKVIYDFLGQVEK</sequence>
<evidence type="ECO:0000313" key="3">
    <source>
        <dbReference type="EMBL" id="RKQ15644.1"/>
    </source>
</evidence>
<name>A0A494Z040_9BACL</name>
<dbReference type="OrthoDB" id="32134at2"/>
<reference evidence="3 4" key="1">
    <citation type="journal article" date="2016" name="Antonie Van Leeuwenhoek">
        <title>Lysinibacillus endophyticus sp. nov., an indole-3-acetic acid producing endophytic bacterium isolated from corn root (Zea mays cv. Xinken-5).</title>
        <authorList>
            <person name="Yu J."/>
            <person name="Guan X."/>
            <person name="Liu C."/>
            <person name="Xiang W."/>
            <person name="Yu Z."/>
            <person name="Liu X."/>
            <person name="Wang G."/>
        </authorList>
    </citation>
    <scope>NUCLEOTIDE SEQUENCE [LARGE SCALE GENOMIC DNA]</scope>
    <source>
        <strain evidence="3 4">DSM 100506</strain>
    </source>
</reference>
<dbReference type="Pfam" id="PF00085">
    <property type="entry name" value="Thioredoxin"/>
    <property type="match status" value="1"/>
</dbReference>
<dbReference type="EMBL" id="RBZN01000028">
    <property type="protein sequence ID" value="RKQ15644.1"/>
    <property type="molecule type" value="Genomic_DNA"/>
</dbReference>
<keyword evidence="1" id="KW-1133">Transmembrane helix</keyword>
<dbReference type="PROSITE" id="PS51352">
    <property type="entry name" value="THIOREDOXIN_2"/>
    <property type="match status" value="1"/>
</dbReference>
<dbReference type="InterPro" id="IPR036249">
    <property type="entry name" value="Thioredoxin-like_sf"/>
</dbReference>
<feature type="transmembrane region" description="Helical" evidence="1">
    <location>
        <begin position="6"/>
        <end position="24"/>
    </location>
</feature>
<evidence type="ECO:0000256" key="1">
    <source>
        <dbReference type="SAM" id="Phobius"/>
    </source>
</evidence>
<gene>
    <name evidence="3" type="ORF">D8M03_11575</name>
</gene>
<evidence type="ECO:0000313" key="4">
    <source>
        <dbReference type="Proteomes" id="UP000272238"/>
    </source>
</evidence>
<keyword evidence="1" id="KW-0812">Transmembrane</keyword>
<keyword evidence="4" id="KW-1185">Reference proteome</keyword>
<evidence type="ECO:0000259" key="2">
    <source>
        <dbReference type="PROSITE" id="PS51352"/>
    </source>
</evidence>
<dbReference type="Proteomes" id="UP000272238">
    <property type="component" value="Unassembled WGS sequence"/>
</dbReference>
<dbReference type="PROSITE" id="PS51354">
    <property type="entry name" value="GLUTAREDOXIN_2"/>
    <property type="match status" value="1"/>
</dbReference>
<organism evidence="3 4">
    <name type="scientific">Ureibacillus endophyticus</name>
    <dbReference type="NCBI Taxonomy" id="1978490"/>
    <lineage>
        <taxon>Bacteria</taxon>
        <taxon>Bacillati</taxon>
        <taxon>Bacillota</taxon>
        <taxon>Bacilli</taxon>
        <taxon>Bacillales</taxon>
        <taxon>Caryophanaceae</taxon>
        <taxon>Ureibacillus</taxon>
    </lineage>
</organism>
<dbReference type="AlphaFoldDB" id="A0A494Z040"/>
<dbReference type="CDD" id="cd02947">
    <property type="entry name" value="TRX_family"/>
    <property type="match status" value="1"/>
</dbReference>